<keyword evidence="5" id="KW-1185">Reference proteome</keyword>
<dbReference type="FunFam" id="3.30.70.360:FF:000001">
    <property type="entry name" value="N-acetyldiaminopimelate deacetylase"/>
    <property type="match status" value="1"/>
</dbReference>
<dbReference type="PIRSF" id="PIRSF005962">
    <property type="entry name" value="Pept_M20D_amidohydro"/>
    <property type="match status" value="1"/>
</dbReference>
<dbReference type="Proteomes" id="UP001220964">
    <property type="component" value="Unassembled WGS sequence"/>
</dbReference>
<feature type="binding site" evidence="2">
    <location>
        <position position="137"/>
    </location>
    <ligand>
        <name>Mn(2+)</name>
        <dbReference type="ChEBI" id="CHEBI:29035"/>
        <label>2</label>
    </ligand>
</feature>
<feature type="domain" description="Peptidase M20 dimerisation" evidence="3">
    <location>
        <begin position="186"/>
        <end position="281"/>
    </location>
</feature>
<dbReference type="Pfam" id="PF07687">
    <property type="entry name" value="M20_dimer"/>
    <property type="match status" value="1"/>
</dbReference>
<dbReference type="Gene3D" id="3.30.70.360">
    <property type="match status" value="1"/>
</dbReference>
<dbReference type="GO" id="GO:0046872">
    <property type="term" value="F:metal ion binding"/>
    <property type="evidence" value="ECO:0007669"/>
    <property type="project" value="UniProtKB-KW"/>
</dbReference>
<feature type="binding site" evidence="2">
    <location>
        <position position="104"/>
    </location>
    <ligand>
        <name>Mn(2+)</name>
        <dbReference type="ChEBI" id="CHEBI:29035"/>
        <label>2</label>
    </ligand>
</feature>
<dbReference type="GO" id="GO:0050118">
    <property type="term" value="F:N-acetyldiaminopimelate deacetylase activity"/>
    <property type="evidence" value="ECO:0007669"/>
    <property type="project" value="UniProtKB-ARBA"/>
</dbReference>
<dbReference type="SUPFAM" id="SSF55031">
    <property type="entry name" value="Bacterial exopeptidase dimerisation domain"/>
    <property type="match status" value="1"/>
</dbReference>
<comment type="caution">
    <text evidence="4">The sequence shown here is derived from an EMBL/GenBank/DDBJ whole genome shotgun (WGS) entry which is preliminary data.</text>
</comment>
<feature type="binding site" evidence="2">
    <location>
        <position position="360"/>
    </location>
    <ligand>
        <name>Mn(2+)</name>
        <dbReference type="ChEBI" id="CHEBI:29035"/>
        <label>2</label>
    </ligand>
</feature>
<dbReference type="GO" id="GO:0019877">
    <property type="term" value="P:diaminopimelate biosynthetic process"/>
    <property type="evidence" value="ECO:0007669"/>
    <property type="project" value="UniProtKB-ARBA"/>
</dbReference>
<dbReference type="EMBL" id="JARGYC010000010">
    <property type="protein sequence ID" value="MDF0600194.1"/>
    <property type="molecule type" value="Genomic_DNA"/>
</dbReference>
<dbReference type="InterPro" id="IPR011650">
    <property type="entry name" value="Peptidase_M20_dimer"/>
</dbReference>
<evidence type="ECO:0000256" key="2">
    <source>
        <dbReference type="PIRSR" id="PIRSR005962-1"/>
    </source>
</evidence>
<dbReference type="Pfam" id="PF01546">
    <property type="entry name" value="Peptidase_M20"/>
    <property type="match status" value="1"/>
</dbReference>
<dbReference type="AlphaFoldDB" id="A0AAE3NR85"/>
<proteinExistence type="predicted"/>
<keyword evidence="1" id="KW-0378">Hydrolase</keyword>
<dbReference type="InterPro" id="IPR002933">
    <property type="entry name" value="Peptidase_M20"/>
</dbReference>
<protein>
    <submittedName>
        <fullName evidence="4">Amidohydrolase</fullName>
    </submittedName>
</protein>
<comment type="cofactor">
    <cofactor evidence="2">
        <name>Mn(2+)</name>
        <dbReference type="ChEBI" id="CHEBI:29035"/>
    </cofactor>
    <text evidence="2">The Mn(2+) ion enhances activity.</text>
</comment>
<accession>A0AAE3NR85</accession>
<reference evidence="4" key="1">
    <citation type="submission" date="2023-03" db="EMBL/GenBank/DDBJ databases">
        <title>Multiphase analysis and comparison of six strains from genera Psychromarinibacter, Lutimaribacter, and Maritimibacter, including a novel species: Psychromarinibacter sediminicola sp. nov.</title>
        <authorList>
            <person name="Wang Y.-H."/>
            <person name="Ye M.-Q."/>
            <person name="Du Z.-J."/>
        </authorList>
    </citation>
    <scope>NUCLEOTIDE SEQUENCE</scope>
    <source>
        <strain evidence="4">C21-152</strain>
    </source>
</reference>
<keyword evidence="2" id="KW-0464">Manganese</keyword>
<feature type="binding site" evidence="2">
    <location>
        <position position="163"/>
    </location>
    <ligand>
        <name>Mn(2+)</name>
        <dbReference type="ChEBI" id="CHEBI:29035"/>
        <label>2</label>
    </ligand>
</feature>
<dbReference type="InterPro" id="IPR036264">
    <property type="entry name" value="Bact_exopeptidase_dim_dom"/>
</dbReference>
<dbReference type="SUPFAM" id="SSF53187">
    <property type="entry name" value="Zn-dependent exopeptidases"/>
    <property type="match status" value="1"/>
</dbReference>
<evidence type="ECO:0000259" key="3">
    <source>
        <dbReference type="Pfam" id="PF07687"/>
    </source>
</evidence>
<dbReference type="RefSeq" id="WP_275566338.1">
    <property type="nucleotide sequence ID" value="NZ_JARGYC010000010.1"/>
</dbReference>
<evidence type="ECO:0000313" key="5">
    <source>
        <dbReference type="Proteomes" id="UP001220964"/>
    </source>
</evidence>
<name>A0AAE3NR85_9RHOB</name>
<keyword evidence="2" id="KW-0479">Metal-binding</keyword>
<dbReference type="Gene3D" id="3.40.630.10">
    <property type="entry name" value="Zn peptidases"/>
    <property type="match status" value="1"/>
</dbReference>
<dbReference type="PANTHER" id="PTHR11014:SF63">
    <property type="entry name" value="METALLOPEPTIDASE, PUTATIVE (AFU_ORTHOLOGUE AFUA_6G09600)-RELATED"/>
    <property type="match status" value="1"/>
</dbReference>
<evidence type="ECO:0000256" key="1">
    <source>
        <dbReference type="ARBA" id="ARBA00022801"/>
    </source>
</evidence>
<evidence type="ECO:0000313" key="4">
    <source>
        <dbReference type="EMBL" id="MDF0600194.1"/>
    </source>
</evidence>
<dbReference type="NCBIfam" id="TIGR01891">
    <property type="entry name" value="amidohydrolases"/>
    <property type="match status" value="1"/>
</dbReference>
<gene>
    <name evidence="4" type="ORF">P1J78_05580</name>
</gene>
<feature type="binding site" evidence="2">
    <location>
        <position position="102"/>
    </location>
    <ligand>
        <name>Mn(2+)</name>
        <dbReference type="ChEBI" id="CHEBI:29035"/>
        <label>2</label>
    </ligand>
</feature>
<sequence>MNRMDAVRAAEAEMTEWRRAFHAAPELGFEESGTAARVAALCRGFGLEVTEGVGGTGVVATLRGTRGDGRAIGLRAELDALPMQEASGRDWCSGRDGISHACGHDGHMAMLLGAARALAAAPDIAGTVRFIFQPAEEGLGGARAMLADGLFDRFPCDEIYAAHNCDAPLGQVIVHHGPMAAAADRFEIVLEGQGGHGAEPHRAQNPLPAAARLLLALESLPARVTDARRPAVLTVGAIRGGEAFNAIPDRVRLAGTIRALDEQARATLEAALRRHVAAQAEAEGLTARLDYASPFAVTRNSDAEADHVIAAARDLFGAAAVTVDPPPEMGSEDFGFMLAERPGCCFLLGQGDDDHRAVCHDPRFDFNDRLLTIGAALWVRLVERRTGCV</sequence>
<dbReference type="PANTHER" id="PTHR11014">
    <property type="entry name" value="PEPTIDASE M20 FAMILY MEMBER"/>
    <property type="match status" value="1"/>
</dbReference>
<dbReference type="InterPro" id="IPR017439">
    <property type="entry name" value="Amidohydrolase"/>
</dbReference>
<organism evidence="4 5">
    <name type="scientific">Psychromarinibacter sediminicola</name>
    <dbReference type="NCBI Taxonomy" id="3033385"/>
    <lineage>
        <taxon>Bacteria</taxon>
        <taxon>Pseudomonadati</taxon>
        <taxon>Pseudomonadota</taxon>
        <taxon>Alphaproteobacteria</taxon>
        <taxon>Rhodobacterales</taxon>
        <taxon>Paracoccaceae</taxon>
        <taxon>Psychromarinibacter</taxon>
    </lineage>
</organism>